<dbReference type="PANTHER" id="PTHR10332">
    <property type="entry name" value="EQUILIBRATIVE NUCLEOSIDE TRANSPORTER"/>
    <property type="match status" value="1"/>
</dbReference>
<dbReference type="EMBL" id="JAPWTJ010000017">
    <property type="protein sequence ID" value="KAJ8985315.1"/>
    <property type="molecule type" value="Genomic_DNA"/>
</dbReference>
<evidence type="ECO:0000256" key="1">
    <source>
        <dbReference type="ARBA" id="ARBA00004141"/>
    </source>
</evidence>
<gene>
    <name evidence="8" type="ORF">NQ317_007103</name>
</gene>
<dbReference type="InterPro" id="IPR002259">
    <property type="entry name" value="Eqnu_transpt"/>
</dbReference>
<proteinExistence type="inferred from homology"/>
<keyword evidence="4 7" id="KW-0812">Transmembrane</keyword>
<reference evidence="8" key="1">
    <citation type="journal article" date="2023" name="Insect Mol. Biol.">
        <title>Genome sequencing provides insights into the evolution of gene families encoding plant cell wall-degrading enzymes in longhorned beetles.</title>
        <authorList>
            <person name="Shin N.R."/>
            <person name="Okamura Y."/>
            <person name="Kirsch R."/>
            <person name="Pauchet Y."/>
        </authorList>
    </citation>
    <scope>NUCLEOTIDE SEQUENCE</scope>
    <source>
        <strain evidence="8">MMC_N1</strain>
    </source>
</reference>
<dbReference type="SUPFAM" id="SSF103473">
    <property type="entry name" value="MFS general substrate transporter"/>
    <property type="match status" value="1"/>
</dbReference>
<feature type="non-terminal residue" evidence="8">
    <location>
        <position position="226"/>
    </location>
</feature>
<name>A0ABQ9K3Z2_9CUCU</name>
<evidence type="ECO:0000256" key="7">
    <source>
        <dbReference type="SAM" id="Phobius"/>
    </source>
</evidence>
<keyword evidence="9" id="KW-1185">Reference proteome</keyword>
<feature type="transmembrane region" description="Helical" evidence="7">
    <location>
        <begin position="104"/>
        <end position="126"/>
    </location>
</feature>
<evidence type="ECO:0000256" key="2">
    <source>
        <dbReference type="ARBA" id="ARBA00007965"/>
    </source>
</evidence>
<feature type="transmembrane region" description="Helical" evidence="7">
    <location>
        <begin position="132"/>
        <end position="154"/>
    </location>
</feature>
<keyword evidence="6 7" id="KW-0472">Membrane</keyword>
<dbReference type="Pfam" id="PF01733">
    <property type="entry name" value="Nucleoside_tran"/>
    <property type="match status" value="1"/>
</dbReference>
<keyword evidence="3" id="KW-0813">Transport</keyword>
<comment type="similarity">
    <text evidence="2">Belongs to the SLC29A/ENT transporter (TC 2.A.57) family.</text>
</comment>
<sequence>MYKFRNITMDTVDSHHRTPLQAFFVSWISIVGSIPSVVSAILSVFYGHKVRTRPRLLGTLTIVLSCFILLAALININTDTSSMSLFHASSMMLISKFPPRYTQFYLYGEGSTGIFSAVMQIISLALSPSSTGAALIYFLTGMFTIALTLFLIYVTKFNYFVHYYTSNDEQGTKRPVYKISEIFASLREIWPCVTIMFVIGILMTVTHPNITTLVVSENYGNGDPWS</sequence>
<evidence type="ECO:0000313" key="8">
    <source>
        <dbReference type="EMBL" id="KAJ8985315.1"/>
    </source>
</evidence>
<dbReference type="PANTHER" id="PTHR10332:SF88">
    <property type="entry name" value="EQUILIBRATIVE NUCLEOSIDE TRANSPORTER 1, ISOFORM A"/>
    <property type="match status" value="1"/>
</dbReference>
<accession>A0ABQ9K3Z2</accession>
<evidence type="ECO:0008006" key="10">
    <source>
        <dbReference type="Google" id="ProtNLM"/>
    </source>
</evidence>
<dbReference type="Proteomes" id="UP001162164">
    <property type="component" value="Unassembled WGS sequence"/>
</dbReference>
<evidence type="ECO:0000256" key="3">
    <source>
        <dbReference type="ARBA" id="ARBA00022448"/>
    </source>
</evidence>
<feature type="transmembrane region" description="Helical" evidence="7">
    <location>
        <begin position="56"/>
        <end position="74"/>
    </location>
</feature>
<feature type="transmembrane region" description="Helical" evidence="7">
    <location>
        <begin position="189"/>
        <end position="210"/>
    </location>
</feature>
<evidence type="ECO:0000256" key="6">
    <source>
        <dbReference type="ARBA" id="ARBA00023136"/>
    </source>
</evidence>
<feature type="transmembrane region" description="Helical" evidence="7">
    <location>
        <begin position="20"/>
        <end position="44"/>
    </location>
</feature>
<dbReference type="InterPro" id="IPR036259">
    <property type="entry name" value="MFS_trans_sf"/>
</dbReference>
<evidence type="ECO:0000256" key="5">
    <source>
        <dbReference type="ARBA" id="ARBA00022989"/>
    </source>
</evidence>
<evidence type="ECO:0000313" key="9">
    <source>
        <dbReference type="Proteomes" id="UP001162164"/>
    </source>
</evidence>
<keyword evidence="5 7" id="KW-1133">Transmembrane helix</keyword>
<comment type="subcellular location">
    <subcellularLocation>
        <location evidence="1">Membrane</location>
        <topology evidence="1">Multi-pass membrane protein</topology>
    </subcellularLocation>
</comment>
<evidence type="ECO:0000256" key="4">
    <source>
        <dbReference type="ARBA" id="ARBA00022692"/>
    </source>
</evidence>
<protein>
    <recommendedName>
        <fullName evidence="10">NADH dehydrogenase subunit 6</fullName>
    </recommendedName>
</protein>
<organism evidence="8 9">
    <name type="scientific">Molorchus minor</name>
    <dbReference type="NCBI Taxonomy" id="1323400"/>
    <lineage>
        <taxon>Eukaryota</taxon>
        <taxon>Metazoa</taxon>
        <taxon>Ecdysozoa</taxon>
        <taxon>Arthropoda</taxon>
        <taxon>Hexapoda</taxon>
        <taxon>Insecta</taxon>
        <taxon>Pterygota</taxon>
        <taxon>Neoptera</taxon>
        <taxon>Endopterygota</taxon>
        <taxon>Coleoptera</taxon>
        <taxon>Polyphaga</taxon>
        <taxon>Cucujiformia</taxon>
        <taxon>Chrysomeloidea</taxon>
        <taxon>Cerambycidae</taxon>
        <taxon>Lamiinae</taxon>
        <taxon>Monochamini</taxon>
        <taxon>Molorchus</taxon>
    </lineage>
</organism>
<comment type="caution">
    <text evidence="8">The sequence shown here is derived from an EMBL/GenBank/DDBJ whole genome shotgun (WGS) entry which is preliminary data.</text>
</comment>